<evidence type="ECO:0000313" key="2">
    <source>
        <dbReference type="Proteomes" id="UP000007029"/>
    </source>
</evidence>
<gene>
    <name evidence="1" type="ordered locus">RD1_C0009</name>
</gene>
<dbReference type="Proteomes" id="UP000007029">
    <property type="component" value="Plasmid pTB3"/>
</dbReference>
<dbReference type="KEGG" id="rde:RD1_C0009"/>
<protein>
    <submittedName>
        <fullName evidence="1">Uncharacterized protein</fullName>
    </submittedName>
</protein>
<dbReference type="HOGENOM" id="CLU_917927_0_0_5"/>
<proteinExistence type="predicted"/>
<reference evidence="1 2" key="1">
    <citation type="journal article" date="2007" name="J. Bacteriol.">
        <title>The complete genome sequence of Roseobacter denitrificans reveals a mixotrophic rather than photosynthetic metabolism.</title>
        <authorList>
            <person name="Swingley W.D."/>
            <person name="Sadekar S."/>
            <person name="Mastrian S.D."/>
            <person name="Matthies H.J."/>
            <person name="Hao J."/>
            <person name="Ramos H."/>
            <person name="Acharya C.R."/>
            <person name="Conrad A.L."/>
            <person name="Taylor H.L."/>
            <person name="Dejesa L.C."/>
            <person name="Shah M.K."/>
            <person name="O'huallachain M.E."/>
            <person name="Lince M.T."/>
            <person name="Blankenship R.E."/>
            <person name="Beatty J.T."/>
            <person name="Touchman J.W."/>
        </authorList>
    </citation>
    <scope>NUCLEOTIDE SEQUENCE [LARGE SCALE GENOMIC DNA]</scope>
    <source>
        <strain evidence="2">ATCC 33942 / OCh 114</strain>
        <plasmid evidence="1 2">pTB3</plasmid>
    </source>
</reference>
<geneLocation type="plasmid" evidence="1 2">
    <name>pTB3</name>
</geneLocation>
<evidence type="ECO:0000313" key="1">
    <source>
        <dbReference type="EMBL" id="ABI93474.1"/>
    </source>
</evidence>
<name>Q07GC5_ROSDO</name>
<dbReference type="EMBL" id="CP000466">
    <property type="protein sequence ID" value="ABI93474.1"/>
    <property type="molecule type" value="Genomic_DNA"/>
</dbReference>
<accession>Q07GC5</accession>
<keyword evidence="1" id="KW-0614">Plasmid</keyword>
<organism evidence="1 2">
    <name type="scientific">Roseobacter denitrificans (strain ATCC 33942 / OCh 114)</name>
    <name type="common">Erythrobacter sp. (strain OCh 114)</name>
    <name type="synonym">Roseobacter denitrificans</name>
    <dbReference type="NCBI Taxonomy" id="375451"/>
    <lineage>
        <taxon>Bacteria</taxon>
        <taxon>Pseudomonadati</taxon>
        <taxon>Pseudomonadota</taxon>
        <taxon>Alphaproteobacteria</taxon>
        <taxon>Rhodobacterales</taxon>
        <taxon>Roseobacteraceae</taxon>
        <taxon>Roseobacter</taxon>
    </lineage>
</organism>
<keyword evidence="2" id="KW-1185">Reference proteome</keyword>
<dbReference type="AlphaFoldDB" id="Q07GC5"/>
<sequence>MVRLSMFRSISIAVVATIGVFERAQADPHLYCAINDTPYCGTPSEAMRAYNELHQRTSIVSDLNFELMEARTDFLRDLIDARTNEFWLSEWLPDQARFIQANITFYQYFKPGSYFDPNSVDPLADSSVTDRFGNAALIHANAELAWGNANVFGSRMGSWVAGGAELLQRSRELYGSITGDGELSSRTRDYFQDMFWSPGEAFSRAFDNDPFDYLINEEIGRFHEFENRFYADQLISQWTSHFESPYSTLGVDYGFDDPGFGVPYYPLDEGYFPDSDLFFDDFYDFPYGIEDDLPDWELELQYL</sequence>